<dbReference type="SUPFAM" id="SSF48056">
    <property type="entry name" value="Di-copper centre-containing domain"/>
    <property type="match status" value="1"/>
</dbReference>
<evidence type="ECO:0000256" key="1">
    <source>
        <dbReference type="ARBA" id="ARBA00001973"/>
    </source>
</evidence>
<keyword evidence="4" id="KW-0479">Metal-binding</keyword>
<comment type="similarity">
    <text evidence="2">Belongs to the tyrosinase family.</text>
</comment>
<evidence type="ECO:0000256" key="3">
    <source>
        <dbReference type="ARBA" id="ARBA00011906"/>
    </source>
</evidence>
<evidence type="ECO:0000313" key="14">
    <source>
        <dbReference type="Proteomes" id="UP001285441"/>
    </source>
</evidence>
<dbReference type="PANTHER" id="PTHR11474:SF76">
    <property type="entry name" value="SHKT DOMAIN-CONTAINING PROTEIN"/>
    <property type="match status" value="1"/>
</dbReference>
<dbReference type="InterPro" id="IPR008922">
    <property type="entry name" value="Di-copper_centre_dom_sf"/>
</dbReference>
<dbReference type="PANTHER" id="PTHR11474">
    <property type="entry name" value="TYROSINASE FAMILY MEMBER"/>
    <property type="match status" value="1"/>
</dbReference>
<keyword evidence="14" id="KW-1185">Reference proteome</keyword>
<proteinExistence type="inferred from homology"/>
<dbReference type="Pfam" id="PF18132">
    <property type="entry name" value="Tyrosinase_C"/>
    <property type="match status" value="1"/>
</dbReference>
<dbReference type="Gene3D" id="1.10.1280.10">
    <property type="entry name" value="Di-copper center containing domain from catechol oxidase"/>
    <property type="match status" value="1"/>
</dbReference>
<keyword evidence="5" id="KW-0560">Oxidoreductase</keyword>
<evidence type="ECO:0000313" key="13">
    <source>
        <dbReference type="EMBL" id="KAK3385347.1"/>
    </source>
</evidence>
<evidence type="ECO:0000256" key="4">
    <source>
        <dbReference type="ARBA" id="ARBA00022723"/>
    </source>
</evidence>
<dbReference type="GO" id="GO:0046872">
    <property type="term" value="F:metal ion binding"/>
    <property type="evidence" value="ECO:0007669"/>
    <property type="project" value="UniProtKB-KW"/>
</dbReference>
<evidence type="ECO:0000256" key="7">
    <source>
        <dbReference type="ARBA" id="ARBA00023033"/>
    </source>
</evidence>
<evidence type="ECO:0000256" key="2">
    <source>
        <dbReference type="ARBA" id="ARBA00009928"/>
    </source>
</evidence>
<dbReference type="InterPro" id="IPR041640">
    <property type="entry name" value="Tyrosinase_C"/>
</dbReference>
<dbReference type="Pfam" id="PF00264">
    <property type="entry name" value="Tyrosinase"/>
    <property type="match status" value="1"/>
</dbReference>
<comment type="caution">
    <text evidence="13">The sequence shown here is derived from an EMBL/GenBank/DDBJ whole genome shotgun (WGS) entry which is preliminary data.</text>
</comment>
<keyword evidence="6" id="KW-0186">Copper</keyword>
<dbReference type="InterPro" id="IPR050316">
    <property type="entry name" value="Tyrosinase/Hemocyanin"/>
</dbReference>
<dbReference type="EC" id="1.14.18.1" evidence="3"/>
<comment type="cofactor">
    <cofactor evidence="1">
        <name>Cu(2+)</name>
        <dbReference type="ChEBI" id="CHEBI:29036"/>
    </cofactor>
</comment>
<keyword evidence="7" id="KW-0503">Monooxygenase</keyword>
<feature type="domain" description="Tyrosinase C-terminal" evidence="12">
    <location>
        <begin position="394"/>
        <end position="465"/>
    </location>
</feature>
<sequence>MPAERTDYYAIIGLQDGLYPRPDQPLRKVPLRIELDAYILFATWHRPYLLLFEQILFEMMTVEAQSFYEDERPALLKDLKTWRLSYWDWAQKKPQLVNGEPVLDEDGKPVRKYNVAAVFYQQKVMIKRRGGEVRPYRHALYKFNMPNGWTMGDSENLGDLHVSAGQTTVKDDKGVNAMYKIPYDECRSTSRHSTGQFHWALGEANPKSVAAGLEVATHDQDDGNTSASLREAFYRILQVKTWEEFATKCATLPGPGNKNPRGQWSSSEAIHDTIHGWVGGNATIDETQNVAFMGHMPSVPEGEYWTSESCREVTNLGYTYRDLEKWLYVKTDGSYDKEAHIAALNVKINDAYHASRAAALKSDMTEKLDNVRLASIPELIEQGGEVRYLISWGDYAVNIIYEKFAFEGSPFRIYIFVGKVPDEIPYIYQAVETSLVGEIYNFSSRSAEFGSNPAGCGNYRQDQGVRVLRLRACLRGDCWSTQRRRV</sequence>
<dbReference type="Gene3D" id="2.60.310.20">
    <property type="match status" value="1"/>
</dbReference>
<name>A0AAE0NPJ5_9PEZI</name>
<gene>
    <name evidence="13" type="ORF">B0H63DRAFT_449407</name>
</gene>
<dbReference type="EMBL" id="JAULSW010000004">
    <property type="protein sequence ID" value="KAK3385347.1"/>
    <property type="molecule type" value="Genomic_DNA"/>
</dbReference>
<evidence type="ECO:0000259" key="12">
    <source>
        <dbReference type="Pfam" id="PF18132"/>
    </source>
</evidence>
<evidence type="ECO:0000256" key="5">
    <source>
        <dbReference type="ARBA" id="ARBA00023002"/>
    </source>
</evidence>
<organism evidence="13 14">
    <name type="scientific">Podospora didyma</name>
    <dbReference type="NCBI Taxonomy" id="330526"/>
    <lineage>
        <taxon>Eukaryota</taxon>
        <taxon>Fungi</taxon>
        <taxon>Dikarya</taxon>
        <taxon>Ascomycota</taxon>
        <taxon>Pezizomycotina</taxon>
        <taxon>Sordariomycetes</taxon>
        <taxon>Sordariomycetidae</taxon>
        <taxon>Sordariales</taxon>
        <taxon>Podosporaceae</taxon>
        <taxon>Podospora</taxon>
    </lineage>
</organism>
<evidence type="ECO:0000256" key="6">
    <source>
        <dbReference type="ARBA" id="ARBA00023008"/>
    </source>
</evidence>
<dbReference type="InterPro" id="IPR002227">
    <property type="entry name" value="Tyrosinase_Cu-bd"/>
</dbReference>
<comment type="catalytic activity">
    <reaction evidence="10">
        <text>L-tyrosine + O2 = L-dopaquinone + H2O</text>
        <dbReference type="Rhea" id="RHEA:18117"/>
        <dbReference type="ChEBI" id="CHEBI:15377"/>
        <dbReference type="ChEBI" id="CHEBI:15379"/>
        <dbReference type="ChEBI" id="CHEBI:57924"/>
        <dbReference type="ChEBI" id="CHEBI:58315"/>
        <dbReference type="EC" id="1.14.18.1"/>
    </reaction>
</comment>
<evidence type="ECO:0000259" key="11">
    <source>
        <dbReference type="Pfam" id="PF00264"/>
    </source>
</evidence>
<protein>
    <recommendedName>
        <fullName evidence="3">tyrosinase</fullName>
        <ecNumber evidence="3">1.14.18.1</ecNumber>
    </recommendedName>
</protein>
<evidence type="ECO:0000256" key="9">
    <source>
        <dbReference type="ARBA" id="ARBA00048233"/>
    </source>
</evidence>
<evidence type="ECO:0000256" key="10">
    <source>
        <dbReference type="ARBA" id="ARBA00048881"/>
    </source>
</evidence>
<keyword evidence="8" id="KW-0470">Melanin biosynthesis</keyword>
<dbReference type="Proteomes" id="UP001285441">
    <property type="component" value="Unassembled WGS sequence"/>
</dbReference>
<dbReference type="GO" id="GO:0042438">
    <property type="term" value="P:melanin biosynthetic process"/>
    <property type="evidence" value="ECO:0007669"/>
    <property type="project" value="UniProtKB-KW"/>
</dbReference>
<reference evidence="13" key="2">
    <citation type="submission" date="2023-06" db="EMBL/GenBank/DDBJ databases">
        <authorList>
            <consortium name="Lawrence Berkeley National Laboratory"/>
            <person name="Haridas S."/>
            <person name="Hensen N."/>
            <person name="Bonometti L."/>
            <person name="Westerberg I."/>
            <person name="Brannstrom I.O."/>
            <person name="Guillou S."/>
            <person name="Cros-Aarteil S."/>
            <person name="Calhoun S."/>
            <person name="Kuo A."/>
            <person name="Mondo S."/>
            <person name="Pangilinan J."/>
            <person name="Riley R."/>
            <person name="LaButti K."/>
            <person name="Andreopoulos B."/>
            <person name="Lipzen A."/>
            <person name="Chen C."/>
            <person name="Yanf M."/>
            <person name="Daum C."/>
            <person name="Ng V."/>
            <person name="Clum A."/>
            <person name="Steindorff A."/>
            <person name="Ohm R."/>
            <person name="Martin F."/>
            <person name="Silar P."/>
            <person name="Natvig D."/>
            <person name="Lalanne C."/>
            <person name="Gautier V."/>
            <person name="Ament-velasquez S.L."/>
            <person name="Kruys A."/>
            <person name="Hutchinson M.I."/>
            <person name="Powell A.J."/>
            <person name="Barry K."/>
            <person name="Miller A.N."/>
            <person name="Grigoriev I.V."/>
            <person name="Debuchy R."/>
            <person name="Gladieux P."/>
            <person name="Thoren M.H."/>
            <person name="Johannesson H."/>
        </authorList>
    </citation>
    <scope>NUCLEOTIDE SEQUENCE</scope>
    <source>
        <strain evidence="13">CBS 232.78</strain>
    </source>
</reference>
<reference evidence="13" key="1">
    <citation type="journal article" date="2023" name="Mol. Phylogenet. Evol.">
        <title>Genome-scale phylogeny and comparative genomics of the fungal order Sordariales.</title>
        <authorList>
            <person name="Hensen N."/>
            <person name="Bonometti L."/>
            <person name="Westerberg I."/>
            <person name="Brannstrom I.O."/>
            <person name="Guillou S."/>
            <person name="Cros-Aarteil S."/>
            <person name="Calhoun S."/>
            <person name="Haridas S."/>
            <person name="Kuo A."/>
            <person name="Mondo S."/>
            <person name="Pangilinan J."/>
            <person name="Riley R."/>
            <person name="LaButti K."/>
            <person name="Andreopoulos B."/>
            <person name="Lipzen A."/>
            <person name="Chen C."/>
            <person name="Yan M."/>
            <person name="Daum C."/>
            <person name="Ng V."/>
            <person name="Clum A."/>
            <person name="Steindorff A."/>
            <person name="Ohm R.A."/>
            <person name="Martin F."/>
            <person name="Silar P."/>
            <person name="Natvig D.O."/>
            <person name="Lalanne C."/>
            <person name="Gautier V."/>
            <person name="Ament-Velasquez S.L."/>
            <person name="Kruys A."/>
            <person name="Hutchinson M.I."/>
            <person name="Powell A.J."/>
            <person name="Barry K."/>
            <person name="Miller A.N."/>
            <person name="Grigoriev I.V."/>
            <person name="Debuchy R."/>
            <person name="Gladieux P."/>
            <person name="Hiltunen Thoren M."/>
            <person name="Johannesson H."/>
        </authorList>
    </citation>
    <scope>NUCLEOTIDE SEQUENCE</scope>
    <source>
        <strain evidence="13">CBS 232.78</strain>
    </source>
</reference>
<evidence type="ECO:0000256" key="8">
    <source>
        <dbReference type="ARBA" id="ARBA00023101"/>
    </source>
</evidence>
<dbReference type="AlphaFoldDB" id="A0AAE0NPJ5"/>
<dbReference type="GO" id="GO:0004503">
    <property type="term" value="F:tyrosinase activity"/>
    <property type="evidence" value="ECO:0007669"/>
    <property type="project" value="UniProtKB-EC"/>
</dbReference>
<accession>A0AAE0NPJ5</accession>
<comment type="catalytic activity">
    <reaction evidence="9">
        <text>2 L-dopa + O2 = 2 L-dopaquinone + 2 H2O</text>
        <dbReference type="Rhea" id="RHEA:34287"/>
        <dbReference type="ChEBI" id="CHEBI:15377"/>
        <dbReference type="ChEBI" id="CHEBI:15379"/>
        <dbReference type="ChEBI" id="CHEBI:57504"/>
        <dbReference type="ChEBI" id="CHEBI:57924"/>
        <dbReference type="EC" id="1.14.18.1"/>
    </reaction>
</comment>
<feature type="domain" description="Tyrosinase copper-binding" evidence="11">
    <location>
        <begin position="40"/>
        <end position="287"/>
    </location>
</feature>